<gene>
    <name evidence="6" type="ORF">CMV_018899</name>
</gene>
<keyword evidence="7" id="KW-1185">Reference proteome</keyword>
<dbReference type="GO" id="GO:0003676">
    <property type="term" value="F:nucleic acid binding"/>
    <property type="evidence" value="ECO:0007669"/>
    <property type="project" value="InterPro"/>
</dbReference>
<dbReference type="Pfam" id="PF08797">
    <property type="entry name" value="HIRAN"/>
    <property type="match status" value="1"/>
</dbReference>
<reference evidence="6" key="1">
    <citation type="submission" date="2020-03" db="EMBL/GenBank/DDBJ databases">
        <title>Castanea mollissima Vanexum genome sequencing.</title>
        <authorList>
            <person name="Staton M."/>
        </authorList>
    </citation>
    <scope>NUCLEOTIDE SEQUENCE</scope>
    <source>
        <tissue evidence="6">Leaf</tissue>
    </source>
</reference>
<feature type="domain" description="HIRAN" evidence="4">
    <location>
        <begin position="183"/>
        <end position="268"/>
    </location>
</feature>
<dbReference type="Pfam" id="PF00425">
    <property type="entry name" value="Chorismate_bind"/>
    <property type="match status" value="1"/>
</dbReference>
<evidence type="ECO:0000259" key="3">
    <source>
        <dbReference type="Pfam" id="PF00425"/>
    </source>
</evidence>
<evidence type="ECO:0000256" key="1">
    <source>
        <dbReference type="ARBA" id="ARBA00022723"/>
    </source>
</evidence>
<dbReference type="OrthoDB" id="1923662at2759"/>
<evidence type="ECO:0000259" key="5">
    <source>
        <dbReference type="Pfam" id="PF13962"/>
    </source>
</evidence>
<evidence type="ECO:0000256" key="2">
    <source>
        <dbReference type="ARBA" id="ARBA00022801"/>
    </source>
</evidence>
<dbReference type="Pfam" id="PF13962">
    <property type="entry name" value="PGG"/>
    <property type="match status" value="1"/>
</dbReference>
<dbReference type="AlphaFoldDB" id="A0A8J4QNX4"/>
<protein>
    <submittedName>
        <fullName evidence="6">Uncharacterized protein</fullName>
    </submittedName>
</protein>
<accession>A0A8J4QNX4</accession>
<dbReference type="GO" id="GO:0016818">
    <property type="term" value="F:hydrolase activity, acting on acid anhydrides, in phosphorus-containing anhydrides"/>
    <property type="evidence" value="ECO:0007669"/>
    <property type="project" value="InterPro"/>
</dbReference>
<keyword evidence="2" id="KW-0378">Hydrolase</keyword>
<feature type="domain" description="PGG" evidence="5">
    <location>
        <begin position="69"/>
        <end position="125"/>
    </location>
</feature>
<dbReference type="PANTHER" id="PTHR24177:SF314">
    <property type="entry name" value="PROTEIN ACCELERATED CELL DEATH 6-LIKE ISOFORM X1"/>
    <property type="match status" value="1"/>
</dbReference>
<dbReference type="Proteomes" id="UP000737018">
    <property type="component" value="Unassembled WGS sequence"/>
</dbReference>
<keyword evidence="1" id="KW-0479">Metal-binding</keyword>
<proteinExistence type="predicted"/>
<dbReference type="InterPro" id="IPR014905">
    <property type="entry name" value="HIRAN"/>
</dbReference>
<feature type="domain" description="Chorismate-utilising enzyme C-terminal" evidence="3">
    <location>
        <begin position="270"/>
        <end position="332"/>
    </location>
</feature>
<evidence type="ECO:0000313" key="6">
    <source>
        <dbReference type="EMBL" id="KAF3955941.1"/>
    </source>
</evidence>
<evidence type="ECO:0000259" key="4">
    <source>
        <dbReference type="Pfam" id="PF08797"/>
    </source>
</evidence>
<comment type="caution">
    <text evidence="6">The sequence shown here is derived from an EMBL/GenBank/DDBJ whole genome shotgun (WGS) entry which is preliminary data.</text>
</comment>
<dbReference type="GO" id="GO:0008270">
    <property type="term" value="F:zinc ion binding"/>
    <property type="evidence" value="ECO:0007669"/>
    <property type="project" value="InterPro"/>
</dbReference>
<evidence type="ECO:0000313" key="7">
    <source>
        <dbReference type="Proteomes" id="UP000737018"/>
    </source>
</evidence>
<dbReference type="InterPro" id="IPR026961">
    <property type="entry name" value="PGG_dom"/>
</dbReference>
<dbReference type="EMBL" id="JRKL02003241">
    <property type="protein sequence ID" value="KAF3955941.1"/>
    <property type="molecule type" value="Genomic_DNA"/>
</dbReference>
<sequence length="418" mass="47521">MELPLKRLVRKLDGDGNSILYTVGKKSKDYVPDMQGPALELQEELVWFELTAEGLFDKTNKELRQKAIEWIKRTAEGCSLMAVLIATVAFAAAYTIPKGSNGQTSAPVLLNQPFFFVVFTVADWLDGLIGDSGGDWWSDLFMWVSDCKSSWLRLTLQSLSHSTIRHISLSLSLSLSHALWALVTVLSTTKGRKLVDNEIVNFTFPSQSSRYNTQWIVRFSTKRSGEISRLPMEWAKCVVPLVCSNKVKVLGRCVAAPANLSLMQEIMLYPEQLFHRKCLSINSEALAGTRGRGRSTTLDLQVELDLLSSPKDHLEFTIVRESIRKKLKFFLLCQGCSFPFQKSATDRKINKFLDYKKVMYQDIDQIGSCFSKDVFHPHGYDKSDYYFEIDFTNDNSDLAIWRPFFAKLQSRLHSSLCN</sequence>
<dbReference type="GO" id="GO:0016020">
    <property type="term" value="C:membrane"/>
    <property type="evidence" value="ECO:0007669"/>
    <property type="project" value="TreeGrafter"/>
</dbReference>
<dbReference type="InterPro" id="IPR005801">
    <property type="entry name" value="ADC_synthase"/>
</dbReference>
<dbReference type="PANTHER" id="PTHR24177">
    <property type="entry name" value="CASKIN"/>
    <property type="match status" value="1"/>
</dbReference>
<dbReference type="InterPro" id="IPR015890">
    <property type="entry name" value="Chorismate_C"/>
</dbReference>
<name>A0A8J4QNX4_9ROSI</name>
<dbReference type="SUPFAM" id="SSF56322">
    <property type="entry name" value="ADC synthase"/>
    <property type="match status" value="1"/>
</dbReference>
<organism evidence="6 7">
    <name type="scientific">Castanea mollissima</name>
    <name type="common">Chinese chestnut</name>
    <dbReference type="NCBI Taxonomy" id="60419"/>
    <lineage>
        <taxon>Eukaryota</taxon>
        <taxon>Viridiplantae</taxon>
        <taxon>Streptophyta</taxon>
        <taxon>Embryophyta</taxon>
        <taxon>Tracheophyta</taxon>
        <taxon>Spermatophyta</taxon>
        <taxon>Magnoliopsida</taxon>
        <taxon>eudicotyledons</taxon>
        <taxon>Gunneridae</taxon>
        <taxon>Pentapetalae</taxon>
        <taxon>rosids</taxon>
        <taxon>fabids</taxon>
        <taxon>Fagales</taxon>
        <taxon>Fagaceae</taxon>
        <taxon>Castanea</taxon>
    </lineage>
</organism>
<dbReference type="Gene3D" id="3.60.120.10">
    <property type="entry name" value="Anthranilate synthase"/>
    <property type="match status" value="1"/>
</dbReference>